<evidence type="ECO:0000256" key="1">
    <source>
        <dbReference type="ARBA" id="ARBA00004193"/>
    </source>
</evidence>
<reference evidence="8 9" key="1">
    <citation type="submission" date="2016-02" db="EMBL/GenBank/DDBJ databases">
        <authorList>
            <person name="Wen L."/>
            <person name="He K."/>
            <person name="Yang H."/>
        </authorList>
    </citation>
    <scope>NUCLEOTIDE SEQUENCE [LARGE SCALE GENOMIC DNA]</scope>
    <source>
        <strain evidence="8">Trichococcus palustris</strain>
    </source>
</reference>
<evidence type="ECO:0000256" key="2">
    <source>
        <dbReference type="ARBA" id="ARBA00005695"/>
    </source>
</evidence>
<dbReference type="OrthoDB" id="9801912at2"/>
<dbReference type="InterPro" id="IPR023765">
    <property type="entry name" value="SBP_5_CS"/>
</dbReference>
<dbReference type="GO" id="GO:0015833">
    <property type="term" value="P:peptide transport"/>
    <property type="evidence" value="ECO:0007669"/>
    <property type="project" value="UniProtKB-KW"/>
</dbReference>
<dbReference type="Proteomes" id="UP000242754">
    <property type="component" value="Unassembled WGS sequence"/>
</dbReference>
<protein>
    <recommendedName>
        <fullName evidence="7">Solute-binding protein family 5 domain-containing protein</fullName>
    </recommendedName>
</protein>
<comment type="subcellular location">
    <subcellularLocation>
        <location evidence="1">Cell membrane</location>
        <topology evidence="1">Lipid-anchor</topology>
    </subcellularLocation>
</comment>
<dbReference type="PANTHER" id="PTHR30290">
    <property type="entry name" value="PERIPLASMIC BINDING COMPONENT OF ABC TRANSPORTER"/>
    <property type="match status" value="1"/>
</dbReference>
<keyword evidence="5" id="KW-0653">Protein transport</keyword>
<dbReference type="InterPro" id="IPR039424">
    <property type="entry name" value="SBP_5"/>
</dbReference>
<evidence type="ECO:0000313" key="9">
    <source>
        <dbReference type="Proteomes" id="UP000242754"/>
    </source>
</evidence>
<dbReference type="EMBL" id="FJNE01000002">
    <property type="protein sequence ID" value="CZQ85152.1"/>
    <property type="molecule type" value="Genomic_DNA"/>
</dbReference>
<dbReference type="PANTHER" id="PTHR30290:SF10">
    <property type="entry name" value="PERIPLASMIC OLIGOPEPTIDE-BINDING PROTEIN-RELATED"/>
    <property type="match status" value="1"/>
</dbReference>
<sequence>MGNKKLSALVLLSLSSALVLAACGGNNTADSSDSSATGTAGSGQVLNLVESAEIPTMDSVQATDTVAFTALSNVNEGLYRQGLNGTVELGMAAEDPTVSADGLTYTFKIRDNAKWSNGEPVTAADFVYSWRKLVDPASAASYSYMMDGVVANATEIMAGDKKPEELGIKAVDEKTLEITLASPVPYFKDLLTLAMFFPQNQAFVEKQGDKYALSSGALLYNGPFVLAKWDAASLSWTYERNKDYWDADKVNLDAINVEVIKETSTALNLYDTGAIDRMILTGEYVTQKTGDPDLHTMPTSSVFYLKFNQQRDNPALKNANIRKALAMAFDKQAYADVVLQNGSIPANGLVPKGLALDPSTGEDYRAENGDLLSFNAAEAKTYWEKGLAELGQDSVTLELLSDDTENAKRSSEFLQSQLQTNLPGLTVTLRNVPFKVRLEADTKGTYDIELAGWGADYADPINFLELFQTTNGNNKSGYSNAQYDALIDAARTNVSDLDARWANLLQAEKILMEDAGIAPLYQRSYAVLQKPYVTDLAEHLVGAEYSYKWASNAGAQNAQ</sequence>
<dbReference type="PROSITE" id="PS51257">
    <property type="entry name" value="PROKAR_LIPOPROTEIN"/>
    <property type="match status" value="1"/>
</dbReference>
<feature type="domain" description="Solute-binding protein family 5" evidence="7">
    <location>
        <begin position="92"/>
        <end position="474"/>
    </location>
</feature>
<dbReference type="PIRSF" id="PIRSF002741">
    <property type="entry name" value="MppA"/>
    <property type="match status" value="1"/>
</dbReference>
<dbReference type="PROSITE" id="PS01040">
    <property type="entry name" value="SBP_BACTERIAL_5"/>
    <property type="match status" value="1"/>
</dbReference>
<dbReference type="GO" id="GO:1904680">
    <property type="term" value="F:peptide transmembrane transporter activity"/>
    <property type="evidence" value="ECO:0007669"/>
    <property type="project" value="TreeGrafter"/>
</dbReference>
<gene>
    <name evidence="8" type="ORF">Tpal_595</name>
</gene>
<dbReference type="Pfam" id="PF00496">
    <property type="entry name" value="SBP_bac_5"/>
    <property type="match status" value="1"/>
</dbReference>
<dbReference type="FunFam" id="3.10.105.10:FF:000001">
    <property type="entry name" value="Oligopeptide ABC transporter, oligopeptide-binding protein"/>
    <property type="match status" value="1"/>
</dbReference>
<dbReference type="STRING" id="140314.SAMN04488076_10179"/>
<dbReference type="RefSeq" id="WP_087031203.1">
    <property type="nucleotide sequence ID" value="NZ_FJNE01000002.1"/>
</dbReference>
<feature type="signal peptide" evidence="6">
    <location>
        <begin position="1"/>
        <end position="21"/>
    </location>
</feature>
<accession>A0A143Y9G3</accession>
<dbReference type="Gene3D" id="3.10.105.10">
    <property type="entry name" value="Dipeptide-binding Protein, Domain 3"/>
    <property type="match status" value="1"/>
</dbReference>
<evidence type="ECO:0000256" key="5">
    <source>
        <dbReference type="ARBA" id="ARBA00022856"/>
    </source>
</evidence>
<dbReference type="SUPFAM" id="SSF53850">
    <property type="entry name" value="Periplasmic binding protein-like II"/>
    <property type="match status" value="1"/>
</dbReference>
<proteinExistence type="inferred from homology"/>
<evidence type="ECO:0000259" key="7">
    <source>
        <dbReference type="Pfam" id="PF00496"/>
    </source>
</evidence>
<comment type="similarity">
    <text evidence="2">Belongs to the bacterial solute-binding protein 5 family.</text>
</comment>
<dbReference type="FunFam" id="3.90.76.10:FF:000001">
    <property type="entry name" value="Oligopeptide ABC transporter substrate-binding protein"/>
    <property type="match status" value="1"/>
</dbReference>
<dbReference type="GO" id="GO:0030288">
    <property type="term" value="C:outer membrane-bounded periplasmic space"/>
    <property type="evidence" value="ECO:0007669"/>
    <property type="project" value="UniProtKB-ARBA"/>
</dbReference>
<evidence type="ECO:0000256" key="6">
    <source>
        <dbReference type="SAM" id="SignalP"/>
    </source>
</evidence>
<evidence type="ECO:0000313" key="8">
    <source>
        <dbReference type="EMBL" id="CZQ85152.1"/>
    </source>
</evidence>
<name>A0A143Y9G3_9LACT</name>
<dbReference type="Gene3D" id="3.90.76.10">
    <property type="entry name" value="Dipeptide-binding Protein, Domain 1"/>
    <property type="match status" value="1"/>
</dbReference>
<evidence type="ECO:0000256" key="3">
    <source>
        <dbReference type="ARBA" id="ARBA00022448"/>
    </source>
</evidence>
<dbReference type="Gene3D" id="3.40.190.10">
    <property type="entry name" value="Periplasmic binding protein-like II"/>
    <property type="match status" value="1"/>
</dbReference>
<dbReference type="InterPro" id="IPR030678">
    <property type="entry name" value="Peptide/Ni-bd"/>
</dbReference>
<keyword evidence="5" id="KW-0571">Peptide transport</keyword>
<keyword evidence="4 6" id="KW-0732">Signal</keyword>
<dbReference type="InterPro" id="IPR000914">
    <property type="entry name" value="SBP_5_dom"/>
</dbReference>
<evidence type="ECO:0000256" key="4">
    <source>
        <dbReference type="ARBA" id="ARBA00022729"/>
    </source>
</evidence>
<keyword evidence="3" id="KW-0813">Transport</keyword>
<dbReference type="CDD" id="cd08504">
    <property type="entry name" value="PBP2_OppA"/>
    <property type="match status" value="1"/>
</dbReference>
<keyword evidence="9" id="KW-1185">Reference proteome</keyword>
<dbReference type="GO" id="GO:0043190">
    <property type="term" value="C:ATP-binding cassette (ABC) transporter complex"/>
    <property type="evidence" value="ECO:0007669"/>
    <property type="project" value="InterPro"/>
</dbReference>
<feature type="chain" id="PRO_5038944901" description="Solute-binding protein family 5 domain-containing protein" evidence="6">
    <location>
        <begin position="22"/>
        <end position="559"/>
    </location>
</feature>
<dbReference type="AlphaFoldDB" id="A0A143Y9G3"/>
<organism evidence="8 9">
    <name type="scientific">Trichococcus palustris</name>
    <dbReference type="NCBI Taxonomy" id="140314"/>
    <lineage>
        <taxon>Bacteria</taxon>
        <taxon>Bacillati</taxon>
        <taxon>Bacillota</taxon>
        <taxon>Bacilli</taxon>
        <taxon>Lactobacillales</taxon>
        <taxon>Carnobacteriaceae</taxon>
        <taxon>Trichococcus</taxon>
    </lineage>
</organism>